<dbReference type="EMBL" id="OX459121">
    <property type="protein sequence ID" value="CAI9101826.1"/>
    <property type="molecule type" value="Genomic_DNA"/>
</dbReference>
<gene>
    <name evidence="2" type="ORF">OLC1_LOCUS11330</name>
</gene>
<reference evidence="2" key="1">
    <citation type="submission" date="2023-03" db="EMBL/GenBank/DDBJ databases">
        <authorList>
            <person name="Julca I."/>
        </authorList>
    </citation>
    <scope>NUCLEOTIDE SEQUENCE</scope>
</reference>
<dbReference type="Pfam" id="PF08268">
    <property type="entry name" value="FBA_3"/>
    <property type="match status" value="1"/>
</dbReference>
<proteinExistence type="predicted"/>
<evidence type="ECO:0000313" key="2">
    <source>
        <dbReference type="EMBL" id="CAI9101826.1"/>
    </source>
</evidence>
<accession>A0AAV1D387</accession>
<evidence type="ECO:0000313" key="3">
    <source>
        <dbReference type="Proteomes" id="UP001161247"/>
    </source>
</evidence>
<organism evidence="2 3">
    <name type="scientific">Oldenlandia corymbosa var. corymbosa</name>
    <dbReference type="NCBI Taxonomy" id="529605"/>
    <lineage>
        <taxon>Eukaryota</taxon>
        <taxon>Viridiplantae</taxon>
        <taxon>Streptophyta</taxon>
        <taxon>Embryophyta</taxon>
        <taxon>Tracheophyta</taxon>
        <taxon>Spermatophyta</taxon>
        <taxon>Magnoliopsida</taxon>
        <taxon>eudicotyledons</taxon>
        <taxon>Gunneridae</taxon>
        <taxon>Pentapetalae</taxon>
        <taxon>asterids</taxon>
        <taxon>lamiids</taxon>
        <taxon>Gentianales</taxon>
        <taxon>Rubiaceae</taxon>
        <taxon>Rubioideae</taxon>
        <taxon>Spermacoceae</taxon>
        <taxon>Hedyotis-Oldenlandia complex</taxon>
        <taxon>Oldenlandia</taxon>
    </lineage>
</organism>
<evidence type="ECO:0000259" key="1">
    <source>
        <dbReference type="Pfam" id="PF08268"/>
    </source>
</evidence>
<keyword evidence="3" id="KW-1185">Reference proteome</keyword>
<sequence length="216" mass="24863">MKYKLVDVVFDYVASRQKYLVFSVCKTRGEKAGRKKYRAEKFWFSSSNSSVITSSSSSLPQPCWEEIEEDFPCRVFSGNLINNAIYWLIDESSSTRRGGKNELIVTFDVDEEKFRIIDGPPLYQDDDNSFRLIEVKGTMCLTDFSAVCMTKTLELWALRLDKWVTEYKVELEFPLPMPGSSRFATRNWYDIHPKSSGEGELIISRRLAECTTPAVP</sequence>
<name>A0AAV1D387_OLDCO</name>
<dbReference type="AlphaFoldDB" id="A0AAV1D387"/>
<feature type="domain" description="F-box associated beta-propeller type 3" evidence="1">
    <location>
        <begin position="62"/>
        <end position="163"/>
    </location>
</feature>
<dbReference type="Proteomes" id="UP001161247">
    <property type="component" value="Chromosome 4"/>
</dbReference>
<protein>
    <submittedName>
        <fullName evidence="2">OLC1v1039242C1</fullName>
    </submittedName>
</protein>
<dbReference type="InterPro" id="IPR013187">
    <property type="entry name" value="F-box-assoc_dom_typ3"/>
</dbReference>